<feature type="domain" description="Metallo-beta-lactamase" evidence="1">
    <location>
        <begin position="17"/>
        <end position="221"/>
    </location>
</feature>
<evidence type="ECO:0000259" key="1">
    <source>
        <dbReference type="SMART" id="SM00849"/>
    </source>
</evidence>
<dbReference type="Gene3D" id="3.60.15.10">
    <property type="entry name" value="Ribonuclease Z/Hydroxyacylglutathione hydrolase-like"/>
    <property type="match status" value="1"/>
</dbReference>
<dbReference type="EMBL" id="QEQK01000003">
    <property type="protein sequence ID" value="PWN57172.1"/>
    <property type="molecule type" value="Genomic_DNA"/>
</dbReference>
<dbReference type="GO" id="GO:0006198">
    <property type="term" value="P:cAMP catabolic process"/>
    <property type="evidence" value="ECO:0007669"/>
    <property type="project" value="InterPro"/>
</dbReference>
<dbReference type="SMART" id="SM00849">
    <property type="entry name" value="Lactamase_B"/>
    <property type="match status" value="1"/>
</dbReference>
<dbReference type="CDD" id="cd07735">
    <property type="entry name" value="class_II_PDE_MBL-fold"/>
    <property type="match status" value="1"/>
</dbReference>
<accession>A0A363UP07</accession>
<keyword evidence="3" id="KW-1185">Reference proteome</keyword>
<dbReference type="Proteomes" id="UP000251800">
    <property type="component" value="Unassembled WGS sequence"/>
</dbReference>
<protein>
    <submittedName>
        <fullName evidence="2">3',5'-cyclic-nucleotide phosphodiesterase</fullName>
    </submittedName>
</protein>
<proteinExistence type="predicted"/>
<dbReference type="Pfam" id="PF12706">
    <property type="entry name" value="Lactamase_B_2"/>
    <property type="match status" value="1"/>
</dbReference>
<dbReference type="RefSeq" id="WP_109719252.1">
    <property type="nucleotide sequence ID" value="NZ_QEQK01000003.1"/>
</dbReference>
<name>A0A363UP07_9GAMM</name>
<dbReference type="GO" id="GO:1902660">
    <property type="term" value="P:negative regulation of glucose mediated signaling pathway"/>
    <property type="evidence" value="ECO:0007669"/>
    <property type="project" value="TreeGrafter"/>
</dbReference>
<dbReference type="PANTHER" id="PTHR28283:SF1">
    <property type="entry name" value="3',5'-CYCLIC-NUCLEOTIDE PHOSPHODIESTERASE 1"/>
    <property type="match status" value="1"/>
</dbReference>
<evidence type="ECO:0000313" key="3">
    <source>
        <dbReference type="Proteomes" id="UP000251800"/>
    </source>
</evidence>
<dbReference type="PANTHER" id="PTHR28283">
    <property type="entry name" value="3',5'-CYCLIC-NUCLEOTIDE PHOSPHODIESTERASE 1"/>
    <property type="match status" value="1"/>
</dbReference>
<dbReference type="InterPro" id="IPR000396">
    <property type="entry name" value="Pdiesterase2"/>
</dbReference>
<dbReference type="InterPro" id="IPR036866">
    <property type="entry name" value="RibonucZ/Hydroxyglut_hydro"/>
</dbReference>
<dbReference type="GO" id="GO:0004115">
    <property type="term" value="F:3',5'-cyclic-AMP phosphodiesterase activity"/>
    <property type="evidence" value="ECO:0007669"/>
    <property type="project" value="InterPro"/>
</dbReference>
<gene>
    <name evidence="2" type="ORF">DEH80_04400</name>
</gene>
<organism evidence="2 3">
    <name type="scientific">Abyssibacter profundi</name>
    <dbReference type="NCBI Taxonomy" id="2182787"/>
    <lineage>
        <taxon>Bacteria</taxon>
        <taxon>Pseudomonadati</taxon>
        <taxon>Pseudomonadota</taxon>
        <taxon>Gammaproteobacteria</taxon>
        <taxon>Chromatiales</taxon>
        <taxon>Oceanococcaceae</taxon>
        <taxon>Abyssibacter</taxon>
    </lineage>
</organism>
<comment type="caution">
    <text evidence="2">The sequence shown here is derived from an EMBL/GenBank/DDBJ whole genome shotgun (WGS) entry which is preliminary data.</text>
</comment>
<dbReference type="GO" id="GO:0047555">
    <property type="term" value="F:3',5'-cyclic-GMP phosphodiesterase activity"/>
    <property type="evidence" value="ECO:0007669"/>
    <property type="project" value="TreeGrafter"/>
</dbReference>
<dbReference type="InterPro" id="IPR001279">
    <property type="entry name" value="Metallo-B-lactamas"/>
</dbReference>
<dbReference type="AlphaFoldDB" id="A0A363UP07"/>
<evidence type="ECO:0000313" key="2">
    <source>
        <dbReference type="EMBL" id="PWN57172.1"/>
    </source>
</evidence>
<dbReference type="SUPFAM" id="SSF56281">
    <property type="entry name" value="Metallo-hydrolase/oxidoreductase"/>
    <property type="match status" value="1"/>
</dbReference>
<sequence length="254" mass="27553">MNIKVLGCNGGVGPGLRTTSFLVNDTTLLDAGTGVCDLTPAAMEAIRHIFFSHAHLDHVAGAAFLMDVVYDADGSGLTLHGTDTTLQVLREHLFNWALWPDFSKLPSEQAPTMRYARVEAGTSVEIDGLRITPIDVAHTVPAVGYVVDDGHAVLAFSGDTATNDSFWSALNQLPRLDRLIVEVSFPASEAEIGQITRHYTSGTLAADLDKLNHRPELLITHNKPGFEAQIQAELPGMLRGWSVRFLQRGDIISI</sequence>
<dbReference type="OrthoDB" id="9803916at2"/>
<dbReference type="PRINTS" id="PR00388">
    <property type="entry name" value="PDIESTERASE2"/>
</dbReference>
<reference evidence="2 3" key="1">
    <citation type="submission" date="2018-05" db="EMBL/GenBank/DDBJ databases">
        <title>Abyssibacter profundi OUC007T gen. nov., sp. nov, a marine bacterium isolated from seawater of the Mariana Trench.</title>
        <authorList>
            <person name="Zhou S."/>
        </authorList>
    </citation>
    <scope>NUCLEOTIDE SEQUENCE [LARGE SCALE GENOMIC DNA]</scope>
    <source>
        <strain evidence="2 3">OUC007</strain>
    </source>
</reference>